<keyword evidence="4 8" id="KW-0547">Nucleotide-binding</keyword>
<evidence type="ECO:0000256" key="8">
    <source>
        <dbReference type="RuleBase" id="RU365104"/>
    </source>
</evidence>
<dbReference type="InterPro" id="IPR003439">
    <property type="entry name" value="ABC_transporter-like_ATP-bd"/>
</dbReference>
<dbReference type="EMBL" id="JBHRRZ010000034">
    <property type="protein sequence ID" value="MFC2949245.1"/>
    <property type="molecule type" value="Genomic_DNA"/>
</dbReference>
<evidence type="ECO:0000256" key="3">
    <source>
        <dbReference type="ARBA" id="ARBA00022475"/>
    </source>
</evidence>
<dbReference type="InterPro" id="IPR027417">
    <property type="entry name" value="P-loop_NTPase"/>
</dbReference>
<evidence type="ECO:0000313" key="10">
    <source>
        <dbReference type="EMBL" id="MFC2949245.1"/>
    </source>
</evidence>
<evidence type="ECO:0000256" key="6">
    <source>
        <dbReference type="ARBA" id="ARBA00022967"/>
    </source>
</evidence>
<dbReference type="SMART" id="SM00382">
    <property type="entry name" value="AAA"/>
    <property type="match status" value="1"/>
</dbReference>
<dbReference type="PROSITE" id="PS00211">
    <property type="entry name" value="ABC_TRANSPORTER_1"/>
    <property type="match status" value="1"/>
</dbReference>
<keyword evidence="2 8" id="KW-0813">Transport</keyword>
<keyword evidence="6" id="KW-1278">Translocase</keyword>
<evidence type="ECO:0000259" key="9">
    <source>
        <dbReference type="PROSITE" id="PS50893"/>
    </source>
</evidence>
<dbReference type="Gene3D" id="3.40.50.300">
    <property type="entry name" value="P-loop containing nucleotide triphosphate hydrolases"/>
    <property type="match status" value="1"/>
</dbReference>
<dbReference type="Pfam" id="PF00005">
    <property type="entry name" value="ABC_tran"/>
    <property type="match status" value="1"/>
</dbReference>
<dbReference type="GO" id="GO:0005524">
    <property type="term" value="F:ATP binding"/>
    <property type="evidence" value="ECO:0007669"/>
    <property type="project" value="UniProtKB-KW"/>
</dbReference>
<reference evidence="11" key="1">
    <citation type="journal article" date="2019" name="Int. J. Syst. Evol. Microbiol.">
        <title>The Global Catalogue of Microorganisms (GCM) 10K type strain sequencing project: providing services to taxonomists for standard genome sequencing and annotation.</title>
        <authorList>
            <consortium name="The Broad Institute Genomics Platform"/>
            <consortium name="The Broad Institute Genome Sequencing Center for Infectious Disease"/>
            <person name="Wu L."/>
            <person name="Ma J."/>
        </authorList>
    </citation>
    <scope>NUCLEOTIDE SEQUENCE [LARGE SCALE GENOMIC DNA]</scope>
    <source>
        <strain evidence="11">KCTC 13193</strain>
    </source>
</reference>
<dbReference type="InterPro" id="IPR017871">
    <property type="entry name" value="ABC_transporter-like_CS"/>
</dbReference>
<keyword evidence="7 8" id="KW-0472">Membrane</keyword>
<feature type="domain" description="ABC transporter" evidence="9">
    <location>
        <begin position="3"/>
        <end position="246"/>
    </location>
</feature>
<evidence type="ECO:0000256" key="4">
    <source>
        <dbReference type="ARBA" id="ARBA00022741"/>
    </source>
</evidence>
<dbReference type="InterPro" id="IPR050095">
    <property type="entry name" value="ECF_ABC_transporter_ATP-bd"/>
</dbReference>
<dbReference type="InterPro" id="IPR015856">
    <property type="entry name" value="ABC_transpr_CbiO/EcfA_su"/>
</dbReference>
<protein>
    <recommendedName>
        <fullName evidence="8">Energy-coupling factor transporter ATP-binding protein EcfA2</fullName>
        <ecNumber evidence="8">7.-.-.-</ecNumber>
    </recommendedName>
</protein>
<sequence>MDIAFKNVSYIYQENTPFEHRAIDSLSFHIPSGSFVAVIGHTGSGKSTLLQHLNGLIRPSKGMVNVGGFRLTKEEKPEDIMKLRSRVGIVFQYPEHQLFEESVRKDIAFGPQNFGVDESEISQRIKQILPAVGLQEEILERSPFDLSGGQMRRVAIAGVLAVKPEVLVLDEPTAGLDPRGQKEIMEMFHQLHKEQQLTTVLVTHSMEDALQYADHVIILNKGRKFMEGKPEEVFTRKEELQAVQLDVPEIVQFMGELESKLGVSIPFRRQSMKELAAVIKDILQKGEPYE</sequence>
<dbReference type="RefSeq" id="WP_390307157.1">
    <property type="nucleotide sequence ID" value="NZ_JBHRRZ010000034.1"/>
</dbReference>
<keyword evidence="5 8" id="KW-0067">ATP-binding</keyword>
<keyword evidence="11" id="KW-1185">Reference proteome</keyword>
<gene>
    <name evidence="10" type="ORF">ACFODW_13060</name>
</gene>
<evidence type="ECO:0000256" key="1">
    <source>
        <dbReference type="ARBA" id="ARBA00004202"/>
    </source>
</evidence>
<comment type="similarity">
    <text evidence="8">Belongs to the ABC transporter superfamily. Energy-coupling factor EcfA family.</text>
</comment>
<organism evidence="10 11">
    <name type="scientific">Virgibacillus sediminis</name>
    <dbReference type="NCBI Taxonomy" id="202260"/>
    <lineage>
        <taxon>Bacteria</taxon>
        <taxon>Bacillati</taxon>
        <taxon>Bacillota</taxon>
        <taxon>Bacilli</taxon>
        <taxon>Bacillales</taxon>
        <taxon>Bacillaceae</taxon>
        <taxon>Virgibacillus</taxon>
    </lineage>
</organism>
<dbReference type="PANTHER" id="PTHR43553">
    <property type="entry name" value="HEAVY METAL TRANSPORTER"/>
    <property type="match status" value="1"/>
</dbReference>
<dbReference type="NCBIfam" id="NF010155">
    <property type="entry name" value="PRK13634.1"/>
    <property type="match status" value="1"/>
</dbReference>
<evidence type="ECO:0000256" key="2">
    <source>
        <dbReference type="ARBA" id="ARBA00022448"/>
    </source>
</evidence>
<comment type="function">
    <text evidence="8">ATP-binding (A) component of a common energy-coupling factor (ECF) ABC-transporter complex.</text>
</comment>
<accession>A0ABV7A8M6</accession>
<comment type="subunit">
    <text evidence="8">Forms a stable energy-coupling factor (ECF) transporter complex composed of 2 membrane-embedded substrate-binding proteins (S component), 2 ATP-binding proteins (A component) and 2 transmembrane proteins (T component).</text>
</comment>
<evidence type="ECO:0000313" key="11">
    <source>
        <dbReference type="Proteomes" id="UP001595387"/>
    </source>
</evidence>
<comment type="caution">
    <text evidence="10">The sequence shown here is derived from an EMBL/GenBank/DDBJ whole genome shotgun (WGS) entry which is preliminary data.</text>
</comment>
<dbReference type="PANTHER" id="PTHR43553:SF27">
    <property type="entry name" value="ENERGY-COUPLING FACTOR TRANSPORTER ATP-BINDING PROTEIN ECFA2"/>
    <property type="match status" value="1"/>
</dbReference>
<dbReference type="SUPFAM" id="SSF52540">
    <property type="entry name" value="P-loop containing nucleoside triphosphate hydrolases"/>
    <property type="match status" value="1"/>
</dbReference>
<dbReference type="InterPro" id="IPR003593">
    <property type="entry name" value="AAA+_ATPase"/>
</dbReference>
<dbReference type="NCBIfam" id="TIGR04521">
    <property type="entry name" value="ECF_ATPase_2"/>
    <property type="match status" value="1"/>
</dbReference>
<dbReference type="EC" id="7.-.-.-" evidence="8"/>
<comment type="subcellular location">
    <subcellularLocation>
        <location evidence="1 8">Cell membrane</location>
        <topology evidence="1 8">Peripheral membrane protein</topology>
    </subcellularLocation>
</comment>
<dbReference type="Proteomes" id="UP001595387">
    <property type="component" value="Unassembled WGS sequence"/>
</dbReference>
<dbReference type="InterPro" id="IPR030946">
    <property type="entry name" value="EcfA2"/>
</dbReference>
<evidence type="ECO:0000256" key="7">
    <source>
        <dbReference type="ARBA" id="ARBA00023136"/>
    </source>
</evidence>
<name>A0ABV7A8M6_9BACI</name>
<dbReference type="CDD" id="cd03225">
    <property type="entry name" value="ABC_cobalt_CbiO_domain1"/>
    <property type="match status" value="1"/>
</dbReference>
<evidence type="ECO:0000256" key="5">
    <source>
        <dbReference type="ARBA" id="ARBA00022840"/>
    </source>
</evidence>
<proteinExistence type="inferred from homology"/>
<dbReference type="PROSITE" id="PS50893">
    <property type="entry name" value="ABC_TRANSPORTER_2"/>
    <property type="match status" value="1"/>
</dbReference>
<keyword evidence="3 8" id="KW-1003">Cell membrane</keyword>